<dbReference type="InterPro" id="IPR000980">
    <property type="entry name" value="SH2"/>
</dbReference>
<dbReference type="EMBL" id="JAACNH010000001">
    <property type="protein sequence ID" value="KAG8454405.1"/>
    <property type="molecule type" value="Genomic_DNA"/>
</dbReference>
<dbReference type="PROSITE" id="PS50001">
    <property type="entry name" value="SH2"/>
    <property type="match status" value="1"/>
</dbReference>
<evidence type="ECO:0000256" key="1">
    <source>
        <dbReference type="ARBA" id="ARBA00022999"/>
    </source>
</evidence>
<sequence length="450" mass="52481">MLKQILADMYIDPELLAELSEEQKQILFFKMREEQIKRWKEREATNEQNADLTRNSRQKASKKTVCWKLGSDQEVWVWVMGEHSSDKPYDVICDEIINEHARELAEKEAEELRKKQEEEFAKLPMPPTLHSKNNTISRLKEIENKNLSNEDFIIVNRQEMNEENQSITRRSRTVEDILSSATNQIKSHGFERSQEKENDRLQERTQEIYMNWKEAQEVKQKLEKEDAEWQESLRKSKAADQRRRSVAKQARDDYKRLSMQAIEQGSVSEKAKSFGQVKRPPLPPKPKFITTTNNNCSTNRLERRQGIRRLNSSTTRDNIIKWFKDEQIPLGAGWDKSGSYIEPWFHGIISRQEAEELLKTKGRGSFLLRVSEKIQGYVLSYCSEEGCAHFLIDASGTTYSFLGVDQLQHAALADLVEYHKTEPIPSMGRELLLYPCAQRTGVCDYNDLLE</sequence>
<protein>
    <recommendedName>
        <fullName evidence="4">SH2 domain-containing protein</fullName>
    </recommendedName>
</protein>
<dbReference type="PANTHER" id="PTHR14388">
    <property type="entry name" value="T CELL-SPECIFIC ADAPTER PROTEIN TSAD"/>
    <property type="match status" value="1"/>
</dbReference>
<feature type="region of interest" description="Disordered" evidence="3">
    <location>
        <begin position="268"/>
        <end position="295"/>
    </location>
</feature>
<dbReference type="SMART" id="SM00252">
    <property type="entry name" value="SH2"/>
    <property type="match status" value="1"/>
</dbReference>
<dbReference type="FunFam" id="3.30.505.10:FF:000034">
    <property type="entry name" value="SH2 domain-containing protein 4A"/>
    <property type="match status" value="1"/>
</dbReference>
<evidence type="ECO:0000256" key="2">
    <source>
        <dbReference type="PROSITE-ProRule" id="PRU00191"/>
    </source>
</evidence>
<name>A0A8T2KA95_9PIPI</name>
<keyword evidence="6" id="KW-1185">Reference proteome</keyword>
<dbReference type="Gene3D" id="3.30.505.10">
    <property type="entry name" value="SH2 domain"/>
    <property type="match status" value="1"/>
</dbReference>
<dbReference type="OrthoDB" id="10003345at2759"/>
<organism evidence="5 6">
    <name type="scientific">Hymenochirus boettgeri</name>
    <name type="common">Congo dwarf clawed frog</name>
    <dbReference type="NCBI Taxonomy" id="247094"/>
    <lineage>
        <taxon>Eukaryota</taxon>
        <taxon>Metazoa</taxon>
        <taxon>Chordata</taxon>
        <taxon>Craniata</taxon>
        <taxon>Vertebrata</taxon>
        <taxon>Euteleostomi</taxon>
        <taxon>Amphibia</taxon>
        <taxon>Batrachia</taxon>
        <taxon>Anura</taxon>
        <taxon>Pipoidea</taxon>
        <taxon>Pipidae</taxon>
        <taxon>Pipinae</taxon>
        <taxon>Hymenochirus</taxon>
    </lineage>
</organism>
<dbReference type="PRINTS" id="PR00401">
    <property type="entry name" value="SH2DOMAIN"/>
</dbReference>
<proteinExistence type="predicted"/>
<reference evidence="5" key="1">
    <citation type="thesis" date="2020" institute="ProQuest LLC" country="789 East Eisenhower Parkway, Ann Arbor, MI, USA">
        <title>Comparative Genomics and Chromosome Evolution.</title>
        <authorList>
            <person name="Mudd A.B."/>
        </authorList>
    </citation>
    <scope>NUCLEOTIDE SEQUENCE</scope>
    <source>
        <strain evidence="5">Female2</strain>
        <tissue evidence="5">Blood</tissue>
    </source>
</reference>
<gene>
    <name evidence="5" type="ORF">GDO86_000867</name>
</gene>
<evidence type="ECO:0000259" key="4">
    <source>
        <dbReference type="PROSITE" id="PS50001"/>
    </source>
</evidence>
<dbReference type="Proteomes" id="UP000812440">
    <property type="component" value="Chromosome 1"/>
</dbReference>
<comment type="caution">
    <text evidence="5">The sequence shown here is derived from an EMBL/GenBank/DDBJ whole genome shotgun (WGS) entry which is preliminary data.</text>
</comment>
<dbReference type="Pfam" id="PF00017">
    <property type="entry name" value="SH2"/>
    <property type="match status" value="1"/>
</dbReference>
<dbReference type="GO" id="GO:0005737">
    <property type="term" value="C:cytoplasm"/>
    <property type="evidence" value="ECO:0007669"/>
    <property type="project" value="TreeGrafter"/>
</dbReference>
<evidence type="ECO:0000313" key="5">
    <source>
        <dbReference type="EMBL" id="KAG8454405.1"/>
    </source>
</evidence>
<feature type="domain" description="SH2" evidence="4">
    <location>
        <begin position="344"/>
        <end position="436"/>
    </location>
</feature>
<keyword evidence="1 2" id="KW-0727">SH2 domain</keyword>
<dbReference type="SUPFAM" id="SSF55550">
    <property type="entry name" value="SH2 domain"/>
    <property type="match status" value="1"/>
</dbReference>
<dbReference type="InterPro" id="IPR036860">
    <property type="entry name" value="SH2_dom_sf"/>
</dbReference>
<dbReference type="AlphaFoldDB" id="A0A8T2KA95"/>
<accession>A0A8T2KA95</accession>
<feature type="region of interest" description="Disordered" evidence="3">
    <location>
        <begin position="233"/>
        <end position="252"/>
    </location>
</feature>
<dbReference type="PANTHER" id="PTHR14388:SF5">
    <property type="entry name" value="SH2 DOMAIN-CONTAINING PROTEIN 4A"/>
    <property type="match status" value="1"/>
</dbReference>
<evidence type="ECO:0000313" key="6">
    <source>
        <dbReference type="Proteomes" id="UP000812440"/>
    </source>
</evidence>
<evidence type="ECO:0000256" key="3">
    <source>
        <dbReference type="SAM" id="MobiDB-lite"/>
    </source>
</evidence>
<dbReference type="GO" id="GO:0019902">
    <property type="term" value="F:phosphatase binding"/>
    <property type="evidence" value="ECO:0007669"/>
    <property type="project" value="TreeGrafter"/>
</dbReference>